<comment type="caution">
    <text evidence="1">The sequence shown here is derived from an EMBL/GenBank/DDBJ whole genome shotgun (WGS) entry which is preliminary data.</text>
</comment>
<dbReference type="EMBL" id="VLKR01000071">
    <property type="protein sequence ID" value="TWI12277.1"/>
    <property type="molecule type" value="Genomic_DNA"/>
</dbReference>
<sequence length="223" mass="25334">MLVDLKFEIINITAMPRIEVEKMLNVFLLRKKKGYSQFELSFLMGQRDFYVRDAEDPTHTLIYSIPFNNIFREIFDCSIEQIVPDITNSGFTIQISVAKSESDLAVYKAEKILKDGSIELVAILSAEPKDLLLESPNIVTEQSVKEWVLQQISSGYFSEPKNALQILKDCEKEFESPVRPLFLANALKACNGTKGTPKLTNKKNENGRFVYGMSKIAIIKNIE</sequence>
<dbReference type="AlphaFoldDB" id="A0A562LXB9"/>
<evidence type="ECO:0000313" key="1">
    <source>
        <dbReference type="EMBL" id="TWI12277.1"/>
    </source>
</evidence>
<protein>
    <submittedName>
        <fullName evidence="1">Uncharacterized protein</fullName>
    </submittedName>
</protein>
<organism evidence="1 2">
    <name type="scientific">Sphingobacterium siyangense</name>
    <dbReference type="NCBI Taxonomy" id="459529"/>
    <lineage>
        <taxon>Bacteria</taxon>
        <taxon>Pseudomonadati</taxon>
        <taxon>Bacteroidota</taxon>
        <taxon>Sphingobacteriia</taxon>
        <taxon>Sphingobacteriales</taxon>
        <taxon>Sphingobacteriaceae</taxon>
        <taxon>Sphingobacterium</taxon>
    </lineage>
</organism>
<dbReference type="Proteomes" id="UP000315908">
    <property type="component" value="Unassembled WGS sequence"/>
</dbReference>
<proteinExistence type="predicted"/>
<name>A0A562LXB9_9SPHI</name>
<accession>A0A562LXB9</accession>
<evidence type="ECO:0000313" key="2">
    <source>
        <dbReference type="Proteomes" id="UP000315908"/>
    </source>
</evidence>
<reference evidence="1 2" key="1">
    <citation type="journal article" date="2015" name="Stand. Genomic Sci.">
        <title>Genomic Encyclopedia of Bacterial and Archaeal Type Strains, Phase III: the genomes of soil and plant-associated and newly described type strains.</title>
        <authorList>
            <person name="Whitman W.B."/>
            <person name="Woyke T."/>
            <person name="Klenk H.P."/>
            <person name="Zhou Y."/>
            <person name="Lilburn T.G."/>
            <person name="Beck B.J."/>
            <person name="De Vos P."/>
            <person name="Vandamme P."/>
            <person name="Eisen J.A."/>
            <person name="Garrity G."/>
            <person name="Hugenholtz P."/>
            <person name="Kyrpides N.C."/>
        </authorList>
    </citation>
    <scope>NUCLEOTIDE SEQUENCE [LARGE SCALE GENOMIC DNA]</scope>
    <source>
        <strain evidence="1 2">CGMCC 1.6855</strain>
    </source>
</reference>
<gene>
    <name evidence="1" type="ORF">IQ31_05604</name>
</gene>